<evidence type="ECO:0000313" key="3">
    <source>
        <dbReference type="Proteomes" id="UP001597534"/>
    </source>
</evidence>
<dbReference type="InterPro" id="IPR013783">
    <property type="entry name" value="Ig-like_fold"/>
</dbReference>
<dbReference type="Pfam" id="PF13585">
    <property type="entry name" value="CHU_C"/>
    <property type="match status" value="1"/>
</dbReference>
<dbReference type="Gene3D" id="2.60.40.10">
    <property type="entry name" value="Immunoglobulins"/>
    <property type="match status" value="1"/>
</dbReference>
<keyword evidence="1" id="KW-0732">Signal</keyword>
<proteinExistence type="predicted"/>
<comment type="caution">
    <text evidence="2">The sequence shown here is derived from an EMBL/GenBank/DDBJ whole genome shotgun (WGS) entry which is preliminary data.</text>
</comment>
<dbReference type="EMBL" id="JBHUPC010000012">
    <property type="protein sequence ID" value="MFD2891801.1"/>
    <property type="molecule type" value="Genomic_DNA"/>
</dbReference>
<dbReference type="InterPro" id="IPR026341">
    <property type="entry name" value="T9SS_type_B"/>
</dbReference>
<dbReference type="Proteomes" id="UP001597534">
    <property type="component" value="Unassembled WGS sequence"/>
</dbReference>
<name>A0ABW5YL47_9FLAO</name>
<protein>
    <submittedName>
        <fullName evidence="2">T9SS type B sorting domain-containing protein</fullName>
    </submittedName>
</protein>
<evidence type="ECO:0000256" key="1">
    <source>
        <dbReference type="SAM" id="SignalP"/>
    </source>
</evidence>
<gene>
    <name evidence="2" type="ORF">ACFS5J_07245</name>
</gene>
<dbReference type="RefSeq" id="WP_379811407.1">
    <property type="nucleotide sequence ID" value="NZ_JBHUPC010000012.1"/>
</dbReference>
<feature type="signal peptide" evidence="1">
    <location>
        <begin position="1"/>
        <end position="20"/>
    </location>
</feature>
<feature type="chain" id="PRO_5045104826" evidence="1">
    <location>
        <begin position="21"/>
        <end position="729"/>
    </location>
</feature>
<dbReference type="NCBIfam" id="TIGR04131">
    <property type="entry name" value="Bac_Flav_CTERM"/>
    <property type="match status" value="1"/>
</dbReference>
<reference evidence="3" key="1">
    <citation type="journal article" date="2019" name="Int. J. Syst. Evol. Microbiol.">
        <title>The Global Catalogue of Microorganisms (GCM) 10K type strain sequencing project: providing services to taxonomists for standard genome sequencing and annotation.</title>
        <authorList>
            <consortium name="The Broad Institute Genomics Platform"/>
            <consortium name="The Broad Institute Genome Sequencing Center for Infectious Disease"/>
            <person name="Wu L."/>
            <person name="Ma J."/>
        </authorList>
    </citation>
    <scope>NUCLEOTIDE SEQUENCE [LARGE SCALE GENOMIC DNA]</scope>
    <source>
        <strain evidence="3">KCTC 22671</strain>
    </source>
</reference>
<evidence type="ECO:0000313" key="2">
    <source>
        <dbReference type="EMBL" id="MFD2891801.1"/>
    </source>
</evidence>
<keyword evidence="3" id="KW-1185">Reference proteome</keyword>
<accession>A0ABW5YL47</accession>
<organism evidence="2 3">
    <name type="scientific">Flavobacterium chuncheonense</name>
    <dbReference type="NCBI Taxonomy" id="2026653"/>
    <lineage>
        <taxon>Bacteria</taxon>
        <taxon>Pseudomonadati</taxon>
        <taxon>Bacteroidota</taxon>
        <taxon>Flavobacteriia</taxon>
        <taxon>Flavobacteriales</taxon>
        <taxon>Flavobacteriaceae</taxon>
        <taxon>Flavobacterium</taxon>
    </lineage>
</organism>
<sequence length="729" mass="80446">MNNLLKLLLLFQIICFKIYAQGGASSCAQLEANYQDYQSCATSIPFSNSVGGNNEFFNTSCIPTAFVGPTWFFIEIKDPGNVILQISQTNSNGNGADVDFVLWGPFTNLTNVCSQLNQSKEKDCSYSSAAVETVSIPSSTPGQLYVLLIDNYSGQSGQISVSQIGGSGSTNCDFLSTVKINNTDGTPISNLDANLCFSDTKQIMATIDVNAFTGNASDLRFNYTWYKNGVQIGTPVLNDSNPTNTITITSSGTYKVETTTYDIVNNPNQNSPIPAVSDAEVDLFFHTTPDVAITLNDYSCVNTNPQLTTNILNSSALVTGVDNLTYQWYLNNNPITGATAQNYSPTQVGEYFVKVTNSPCPSVNSNVIQIIENPVIINNPNALVTCSTSEFATFNLQENENAITASTTYPTVSFQYFTSLNEAIANTNQINDPSNFMNTNPYNQTIYIRLTSIINTNTNDECYTILEQELIVKPYLENVLSDNPYTICYNAENNIAYPVEVKTNLNETDYEFIWYNGFNAVAGNEITGATSSSFTTSNLGLFSVQITDITGATPCASTFNFTTQTSPIPQTVTVSPSELIAFDSDNTVVATATPNSSDYLYAIDNGGEQESNIFYNVPPGKHFLKVINKYGCGETKTVFTIVDYPKFFTPNGDTFNDVWNIRGTYLFDAYTVSIFDRYGKLITQIRKNTPEWDGTFNGQMLPASDYWFRLVYTIDDVEYEYRNHFTLKR</sequence>